<keyword evidence="2" id="KW-0732">Signal</keyword>
<gene>
    <name evidence="3" type="ORF">FWK35_00013480</name>
</gene>
<accession>A0A6G0ZGQ5</accession>
<feature type="compositionally biased region" description="Basic and acidic residues" evidence="1">
    <location>
        <begin position="330"/>
        <end position="347"/>
    </location>
</feature>
<dbReference type="Proteomes" id="UP000478052">
    <property type="component" value="Unassembled WGS sequence"/>
</dbReference>
<protein>
    <submittedName>
        <fullName evidence="3">Uncharacterized protein</fullName>
    </submittedName>
</protein>
<sequence length="376" mass="42666">MYADKGFLVLLLALSAGLAHKTGWPRSKQSRTYRPNMGPRRLIQHVMMHEVQWANVLKERVKVLGDPPHGGSLNYEDDDKGPSIWPPPKPEPLVEQGDDKKKEITDISGTMASYTVRDIVATVSRHFIGVRSFVEYGVEALRLATSCYAMKQSMMQFRNILLMMVKGDSALDVMAAIIALKKNAAAYIDLLAFWPNDDITVLYNVYWEAVDVMQDNRIKSLGQIKYELKMIQKFESYSEYLQNLVGERCEKVWTQDEIFRGMGIEQKPPLLTDPYLDLLVQFKDLKRISVKQTRHVNRFVKMLKINTMPSRMWSSVFLIKGSLEEIRSDLSETTAEVEKELSEKHPSTGETSSEPSVESGATEPSPEVPEPADTTS</sequence>
<dbReference type="OrthoDB" id="6622598at2759"/>
<feature type="signal peptide" evidence="2">
    <location>
        <begin position="1"/>
        <end position="19"/>
    </location>
</feature>
<feature type="chain" id="PRO_5026003892" evidence="2">
    <location>
        <begin position="20"/>
        <end position="376"/>
    </location>
</feature>
<keyword evidence="4" id="KW-1185">Reference proteome</keyword>
<feature type="region of interest" description="Disordered" evidence="1">
    <location>
        <begin position="330"/>
        <end position="376"/>
    </location>
</feature>
<comment type="caution">
    <text evidence="3">The sequence shown here is derived from an EMBL/GenBank/DDBJ whole genome shotgun (WGS) entry which is preliminary data.</text>
</comment>
<evidence type="ECO:0000313" key="3">
    <source>
        <dbReference type="EMBL" id="KAF0769892.1"/>
    </source>
</evidence>
<organism evidence="3 4">
    <name type="scientific">Aphis craccivora</name>
    <name type="common">Cowpea aphid</name>
    <dbReference type="NCBI Taxonomy" id="307492"/>
    <lineage>
        <taxon>Eukaryota</taxon>
        <taxon>Metazoa</taxon>
        <taxon>Ecdysozoa</taxon>
        <taxon>Arthropoda</taxon>
        <taxon>Hexapoda</taxon>
        <taxon>Insecta</taxon>
        <taxon>Pterygota</taxon>
        <taxon>Neoptera</taxon>
        <taxon>Paraneoptera</taxon>
        <taxon>Hemiptera</taxon>
        <taxon>Sternorrhyncha</taxon>
        <taxon>Aphidomorpha</taxon>
        <taxon>Aphidoidea</taxon>
        <taxon>Aphididae</taxon>
        <taxon>Aphidini</taxon>
        <taxon>Aphis</taxon>
        <taxon>Aphis</taxon>
    </lineage>
</organism>
<evidence type="ECO:0000256" key="1">
    <source>
        <dbReference type="SAM" id="MobiDB-lite"/>
    </source>
</evidence>
<name>A0A6G0ZGQ5_APHCR</name>
<evidence type="ECO:0000313" key="4">
    <source>
        <dbReference type="Proteomes" id="UP000478052"/>
    </source>
</evidence>
<dbReference type="AlphaFoldDB" id="A0A6G0ZGQ5"/>
<dbReference type="EMBL" id="VUJU01000515">
    <property type="protein sequence ID" value="KAF0769892.1"/>
    <property type="molecule type" value="Genomic_DNA"/>
</dbReference>
<proteinExistence type="predicted"/>
<reference evidence="3 4" key="1">
    <citation type="submission" date="2019-08" db="EMBL/GenBank/DDBJ databases">
        <title>Whole genome of Aphis craccivora.</title>
        <authorList>
            <person name="Voronova N.V."/>
            <person name="Shulinski R.S."/>
            <person name="Bandarenka Y.V."/>
            <person name="Zhorov D.G."/>
            <person name="Warner D."/>
        </authorList>
    </citation>
    <scope>NUCLEOTIDE SEQUENCE [LARGE SCALE GENOMIC DNA]</scope>
    <source>
        <strain evidence="3">180601</strain>
        <tissue evidence="3">Whole Body</tissue>
    </source>
</reference>
<feature type="region of interest" description="Disordered" evidence="1">
    <location>
        <begin position="68"/>
        <end position="98"/>
    </location>
</feature>
<evidence type="ECO:0000256" key="2">
    <source>
        <dbReference type="SAM" id="SignalP"/>
    </source>
</evidence>